<dbReference type="Proteomes" id="UP000290288">
    <property type="component" value="Unassembled WGS sequence"/>
</dbReference>
<name>A0A4Q2CZ96_9AGAR</name>
<dbReference type="InterPro" id="IPR045340">
    <property type="entry name" value="DUF6533"/>
</dbReference>
<comment type="caution">
    <text evidence="2">The sequence shown here is derived from an EMBL/GenBank/DDBJ whole genome shotgun (WGS) entry which is preliminary data.</text>
</comment>
<gene>
    <name evidence="2" type="ORF">EST38_g14601</name>
</gene>
<feature type="domain" description="DUF6533" evidence="1">
    <location>
        <begin position="47"/>
        <end position="81"/>
    </location>
</feature>
<proteinExistence type="predicted"/>
<dbReference type="OrthoDB" id="3023425at2759"/>
<protein>
    <recommendedName>
        <fullName evidence="1">DUF6533 domain-containing protein</fullName>
    </recommendedName>
</protein>
<reference evidence="2 3" key="1">
    <citation type="submission" date="2019-01" db="EMBL/GenBank/DDBJ databases">
        <title>Draft genome sequence of Psathyrella aberdarensis IHI B618.</title>
        <authorList>
            <person name="Buettner E."/>
            <person name="Kellner H."/>
        </authorList>
    </citation>
    <scope>NUCLEOTIDE SEQUENCE [LARGE SCALE GENOMIC DNA]</scope>
    <source>
        <strain evidence="2 3">IHI B618</strain>
    </source>
</reference>
<dbReference type="Pfam" id="PF20151">
    <property type="entry name" value="DUF6533"/>
    <property type="match status" value="1"/>
</dbReference>
<dbReference type="AlphaFoldDB" id="A0A4Q2CZ96"/>
<sequence length="95" mass="10954">MAYSTADLIDIHKMYVLNCLMRALLNATCFAMFSDILINNHLVSSQILDYLDTFGAEVTYIWAEPWKLGKLLFLLSRYFTLTGIPFFIYCEIGLL</sequence>
<keyword evidence="3" id="KW-1185">Reference proteome</keyword>
<accession>A0A4Q2CZ96</accession>
<evidence type="ECO:0000313" key="2">
    <source>
        <dbReference type="EMBL" id="RXW11254.1"/>
    </source>
</evidence>
<evidence type="ECO:0000259" key="1">
    <source>
        <dbReference type="Pfam" id="PF20151"/>
    </source>
</evidence>
<dbReference type="EMBL" id="SDEE01002127">
    <property type="protein sequence ID" value="RXW11254.1"/>
    <property type="molecule type" value="Genomic_DNA"/>
</dbReference>
<organism evidence="2 3">
    <name type="scientific">Candolleomyces aberdarensis</name>
    <dbReference type="NCBI Taxonomy" id="2316362"/>
    <lineage>
        <taxon>Eukaryota</taxon>
        <taxon>Fungi</taxon>
        <taxon>Dikarya</taxon>
        <taxon>Basidiomycota</taxon>
        <taxon>Agaricomycotina</taxon>
        <taxon>Agaricomycetes</taxon>
        <taxon>Agaricomycetidae</taxon>
        <taxon>Agaricales</taxon>
        <taxon>Agaricineae</taxon>
        <taxon>Psathyrellaceae</taxon>
        <taxon>Candolleomyces</taxon>
    </lineage>
</organism>
<evidence type="ECO:0000313" key="3">
    <source>
        <dbReference type="Proteomes" id="UP000290288"/>
    </source>
</evidence>